<sequence>MSIAQSEFWSRLVQSGLADAGSCQRYSAAFEQSPDKSTGEDAKPLAAFLVRSGVLTKFQAGELLLPQPPTLRVGSFVITSDAPVAPFSHWIPVQTPVSEDAPVPRYGFLLRVPLASLDETRRGWLAVHSEIQAESLQAIELSGGAQAGNAEQTVEIFSPLPDGTPLLNVLQSNPPLSPRKTIRIGVDLANALETLHQPLDSGLVMAHGAVAADHVWVTPKGRAILLRDPSSPARSPRADLSTSWIDRIEPPALYAAPELADPAAMPTPASDVYSLGCLLFSLLLGRPAFSGDDDRDLFAAHNEVLPPELIEAVEQGAAGNPLLRVLAYAMAKDPAARFGSAGSMAEALQRAGELVDSQPKPTRQAKQKPKPAKTPSAPPVEAPTAPPIDVASAPPVEAASAPPVESSSAPPVEAASAPPVEAASAPPVEAASAPPVEAAPDAAAEPASIPPKPPTIETQPTRDQPPSELAPVEQAPDEQASAGETAESEAEQSETPARRKRRKRRKNRIPILAGTMIVPLLMLGLAIALRGRGPIEPPPRPRPNPSIVNRVPEVRESRREVPSDEPTLVNGYEIVDSDRLLWVPPYSADSPPPSLELLPPGPAVIVSIPLARVSASADAQTLTTTFDAELSPLIALVEQRAGVTRDQIGRCTAALFPGKQGWPEVALAIDLVAPVELDTLSEKWQALESRTDTGVILYAGEDLDGDAYFVGGGEKGKPPEDGKAQRFAIASLDRIREVAETEGASIPLVRSMQTLWNQTSVESDLVALVTPNFLFADGREMLASSLPELRAPLKRWLIPDVAAFSLSASATDGALYLELRELPSGGATAATLLKSFRETTQTWPDWADNFILNSVPDPSWRLLATRLPLMLRFVNEQTRSTILGETVVASTYLPTDAGTQVALGTFLAMNTEPGQESLVQTPTADPLTVDELLDRPMSVSFLQLSLQFAVDAVVDEFKSSLPAGSTMPDVRIIGADLEKNGITQNQQIRNFQRDEEPLRKVLTDLVLGANPDKTATGPSDAKQSLVWVVHPQGKPPEETEILITTRDAANGKYELPNEFQIPAP</sequence>
<dbReference type="EMBL" id="CP036432">
    <property type="protein sequence ID" value="QDV83908.1"/>
    <property type="molecule type" value="Genomic_DNA"/>
</dbReference>
<dbReference type="SMART" id="SM00220">
    <property type="entry name" value="S_TKc"/>
    <property type="match status" value="1"/>
</dbReference>
<feature type="compositionally biased region" description="Pro residues" evidence="5">
    <location>
        <begin position="535"/>
        <end position="544"/>
    </location>
</feature>
<dbReference type="Gene3D" id="1.10.510.10">
    <property type="entry name" value="Transferase(Phosphotransferase) domain 1"/>
    <property type="match status" value="1"/>
</dbReference>
<evidence type="ECO:0000313" key="8">
    <source>
        <dbReference type="EMBL" id="QDV83908.1"/>
    </source>
</evidence>
<dbReference type="InterPro" id="IPR000719">
    <property type="entry name" value="Prot_kinase_dom"/>
</dbReference>
<feature type="region of interest" description="Disordered" evidence="5">
    <location>
        <begin position="349"/>
        <end position="506"/>
    </location>
</feature>
<evidence type="ECO:0000256" key="1">
    <source>
        <dbReference type="ARBA" id="ARBA00022679"/>
    </source>
</evidence>
<dbReference type="PANTHER" id="PTHR43289:SF6">
    <property type="entry name" value="SERINE_THREONINE-PROTEIN KINASE NEKL-3"/>
    <property type="match status" value="1"/>
</dbReference>
<evidence type="ECO:0000256" key="2">
    <source>
        <dbReference type="ARBA" id="ARBA00022741"/>
    </source>
</evidence>
<keyword evidence="2" id="KW-0547">Nucleotide-binding</keyword>
<feature type="region of interest" description="Disordered" evidence="5">
    <location>
        <begin position="535"/>
        <end position="564"/>
    </location>
</feature>
<organism evidence="8 9">
    <name type="scientific">Stieleria magnilauensis</name>
    <dbReference type="NCBI Taxonomy" id="2527963"/>
    <lineage>
        <taxon>Bacteria</taxon>
        <taxon>Pseudomonadati</taxon>
        <taxon>Planctomycetota</taxon>
        <taxon>Planctomycetia</taxon>
        <taxon>Pirellulales</taxon>
        <taxon>Pirellulaceae</taxon>
        <taxon>Stieleria</taxon>
    </lineage>
</organism>
<keyword evidence="6" id="KW-0812">Transmembrane</keyword>
<keyword evidence="4" id="KW-0067">ATP-binding</keyword>
<feature type="compositionally biased region" description="Low complexity" evidence="5">
    <location>
        <begin position="390"/>
        <end position="447"/>
    </location>
</feature>
<keyword evidence="1 8" id="KW-0808">Transferase</keyword>
<dbReference type="InterPro" id="IPR011009">
    <property type="entry name" value="Kinase-like_dom_sf"/>
</dbReference>
<keyword evidence="6" id="KW-0472">Membrane</keyword>
<keyword evidence="3 8" id="KW-0418">Kinase</keyword>
<feature type="compositionally biased region" description="Basic and acidic residues" evidence="5">
    <location>
        <begin position="552"/>
        <end position="562"/>
    </location>
</feature>
<feature type="compositionally biased region" description="Pro residues" evidence="5">
    <location>
        <begin position="376"/>
        <end position="386"/>
    </location>
</feature>
<name>A0ABX5XPH4_9BACT</name>
<evidence type="ECO:0000259" key="7">
    <source>
        <dbReference type="PROSITE" id="PS50011"/>
    </source>
</evidence>
<protein>
    <submittedName>
        <fullName evidence="8">Serine/threonine-protein kinase PknB</fullName>
        <ecNumber evidence="8">2.7.11.1</ecNumber>
    </submittedName>
</protein>
<proteinExistence type="predicted"/>
<gene>
    <name evidence="8" type="primary">pknB_9</name>
    <name evidence="8" type="ORF">TBK1r_28510</name>
</gene>
<dbReference type="PROSITE" id="PS50011">
    <property type="entry name" value="PROTEIN_KINASE_DOM"/>
    <property type="match status" value="1"/>
</dbReference>
<evidence type="ECO:0000313" key="9">
    <source>
        <dbReference type="Proteomes" id="UP000318081"/>
    </source>
</evidence>
<dbReference type="PANTHER" id="PTHR43289">
    <property type="entry name" value="MITOGEN-ACTIVATED PROTEIN KINASE KINASE KINASE 20-RELATED"/>
    <property type="match status" value="1"/>
</dbReference>
<keyword evidence="9" id="KW-1185">Reference proteome</keyword>
<evidence type="ECO:0000256" key="6">
    <source>
        <dbReference type="SAM" id="Phobius"/>
    </source>
</evidence>
<accession>A0ABX5XPH4</accession>
<evidence type="ECO:0000256" key="3">
    <source>
        <dbReference type="ARBA" id="ARBA00022777"/>
    </source>
</evidence>
<feature type="domain" description="Protein kinase" evidence="7">
    <location>
        <begin position="65"/>
        <end position="349"/>
    </location>
</feature>
<dbReference type="SUPFAM" id="SSF56112">
    <property type="entry name" value="Protein kinase-like (PK-like)"/>
    <property type="match status" value="1"/>
</dbReference>
<reference evidence="8 9" key="1">
    <citation type="submission" date="2019-02" db="EMBL/GenBank/DDBJ databases">
        <title>Deep-cultivation of Planctomycetes and their phenomic and genomic characterization uncovers novel biology.</title>
        <authorList>
            <person name="Wiegand S."/>
            <person name="Jogler M."/>
            <person name="Boedeker C."/>
            <person name="Pinto D."/>
            <person name="Vollmers J."/>
            <person name="Rivas-Marin E."/>
            <person name="Kohn T."/>
            <person name="Peeters S.H."/>
            <person name="Heuer A."/>
            <person name="Rast P."/>
            <person name="Oberbeckmann S."/>
            <person name="Bunk B."/>
            <person name="Jeske O."/>
            <person name="Meyerdierks A."/>
            <person name="Storesund J.E."/>
            <person name="Kallscheuer N."/>
            <person name="Luecker S."/>
            <person name="Lage O.M."/>
            <person name="Pohl T."/>
            <person name="Merkel B.J."/>
            <person name="Hornburger P."/>
            <person name="Mueller R.-W."/>
            <person name="Bruemmer F."/>
            <person name="Labrenz M."/>
            <person name="Spormann A.M."/>
            <person name="Op den Camp H."/>
            <person name="Overmann J."/>
            <person name="Amann R."/>
            <person name="Jetten M.S.M."/>
            <person name="Mascher T."/>
            <person name="Medema M.H."/>
            <person name="Devos D.P."/>
            <person name="Kaster A.-K."/>
            <person name="Ovreas L."/>
            <person name="Rohde M."/>
            <person name="Galperin M.Y."/>
            <person name="Jogler C."/>
        </authorList>
    </citation>
    <scope>NUCLEOTIDE SEQUENCE [LARGE SCALE GENOMIC DNA]</scope>
    <source>
        <strain evidence="8 9">TBK1r</strain>
    </source>
</reference>
<dbReference type="RefSeq" id="WP_145211420.1">
    <property type="nucleotide sequence ID" value="NZ_CP036432.1"/>
</dbReference>
<dbReference type="GO" id="GO:0004674">
    <property type="term" value="F:protein serine/threonine kinase activity"/>
    <property type="evidence" value="ECO:0007669"/>
    <property type="project" value="UniProtKB-EC"/>
</dbReference>
<dbReference type="Proteomes" id="UP000318081">
    <property type="component" value="Chromosome"/>
</dbReference>
<feature type="transmembrane region" description="Helical" evidence="6">
    <location>
        <begin position="509"/>
        <end position="529"/>
    </location>
</feature>
<evidence type="ECO:0000256" key="5">
    <source>
        <dbReference type="SAM" id="MobiDB-lite"/>
    </source>
</evidence>
<evidence type="ECO:0000256" key="4">
    <source>
        <dbReference type="ARBA" id="ARBA00022840"/>
    </source>
</evidence>
<dbReference type="EC" id="2.7.11.1" evidence="8"/>
<keyword evidence="6" id="KW-1133">Transmembrane helix</keyword>